<keyword evidence="2 4" id="KW-0328">Glycosyltransferase</keyword>
<dbReference type="CDD" id="cd03784">
    <property type="entry name" value="GT1_Gtf-like"/>
    <property type="match status" value="1"/>
</dbReference>
<dbReference type="PROSITE" id="PS00375">
    <property type="entry name" value="UDPGT"/>
    <property type="match status" value="1"/>
</dbReference>
<dbReference type="SUPFAM" id="SSF53756">
    <property type="entry name" value="UDP-Glycosyltransferase/glycogen phosphorylase"/>
    <property type="match status" value="1"/>
</dbReference>
<evidence type="ECO:0000256" key="1">
    <source>
        <dbReference type="ARBA" id="ARBA00009995"/>
    </source>
</evidence>
<evidence type="ECO:0000313" key="6">
    <source>
        <dbReference type="EMBL" id="AVW82176.1"/>
    </source>
</evidence>
<dbReference type="InterPro" id="IPR002213">
    <property type="entry name" value="UDP_glucos_trans"/>
</dbReference>
<reference evidence="6" key="1">
    <citation type="journal article" date="2018" name="Plant Mol. Biol.">
        <title>A tandem array of UDP-glycosyltransferases from the UGT73C subfamily glycosylate sapogenins, forming a spectrum of mono- and bisdesmosidic saponins.</title>
        <authorList>
            <person name="Erthmann P.O."/>
            <person name="Agerbirk N."/>
            <person name="Bak S."/>
        </authorList>
    </citation>
    <scope>NUCLEOTIDE SEQUENCE</scope>
</reference>
<sequence length="476" mass="52420">MKKAELIFIPLPETGHLLSTIEFGKRLINLDPRISMITILSMNLPYAPHADASLVSLTASEPRIRLISLPKINDPPPIKLLDTSSETYILDFVDKNIPILRKTIQDLVSSSSSECHVAGLVIDFFCVGLIDIGHEVNLPSYIFMTSNFGFLGFLQYLPERHRLKPSEFDDSSAEEELPIPAFVNRVPAKVLPPGVFDKLSYGSLVKIGERLKVSKGILVNSFSEVESYAAEHFSRGQDYPHVFPVGPVLNLTGRANPGLASAQYEEMMKWLDEQPDSSVLFLCFGSMGVFPAPQITEIAHALELVGLRFIWAIRTNMAGDGDPHEPLPEGFVDRTKGRGIVCSWAPQVDILAHKATGGFVSHCGWNSVQESLWYGVPIATWPMYAEQQLNAFEMVKELGLAVEIRLDYVADGDRVTLEIVSADEIAVAIRSLMDGDNPIRKKVKEISAVARKAVGDGGSSMVATGDFIRDILGDHF</sequence>
<gene>
    <name evidence="6" type="primary">UGT71C8</name>
</gene>
<protein>
    <recommendedName>
        <fullName evidence="5">Glycosyltransferase</fullName>
        <ecNumber evidence="5">2.4.1.-</ecNumber>
    </recommendedName>
</protein>
<accession>A0A2R4LMG0</accession>
<dbReference type="PANTHER" id="PTHR48048:SF45">
    <property type="entry name" value="GLYCOSYLTRANSFERASE"/>
    <property type="match status" value="1"/>
</dbReference>
<comment type="similarity">
    <text evidence="1 4">Belongs to the UDP-glycosyltransferase family.</text>
</comment>
<dbReference type="AlphaFoldDB" id="A0A2R4LMG0"/>
<dbReference type="Pfam" id="PF00201">
    <property type="entry name" value="UDPGT"/>
    <property type="match status" value="1"/>
</dbReference>
<organism evidence="6">
    <name type="scientific">Barbarea vulgaris subsp. arcuata</name>
    <dbReference type="NCBI Taxonomy" id="767412"/>
    <lineage>
        <taxon>Eukaryota</taxon>
        <taxon>Viridiplantae</taxon>
        <taxon>Streptophyta</taxon>
        <taxon>Embryophyta</taxon>
        <taxon>Tracheophyta</taxon>
        <taxon>Spermatophyta</taxon>
        <taxon>Magnoliopsida</taxon>
        <taxon>eudicotyledons</taxon>
        <taxon>Gunneridae</taxon>
        <taxon>Pentapetalae</taxon>
        <taxon>rosids</taxon>
        <taxon>malvids</taxon>
        <taxon>Brassicales</taxon>
        <taxon>Brassicaceae</taxon>
        <taxon>Cardamineae</taxon>
        <taxon>Barbarea</taxon>
    </lineage>
</organism>
<dbReference type="InterPro" id="IPR035595">
    <property type="entry name" value="UDP_glycos_trans_CS"/>
</dbReference>
<dbReference type="EMBL" id="MF448361">
    <property type="protein sequence ID" value="AVW82176.1"/>
    <property type="molecule type" value="mRNA"/>
</dbReference>
<proteinExistence type="evidence at transcript level"/>
<evidence type="ECO:0000256" key="2">
    <source>
        <dbReference type="ARBA" id="ARBA00022676"/>
    </source>
</evidence>
<dbReference type="EC" id="2.4.1.-" evidence="5"/>
<dbReference type="GO" id="GO:0035251">
    <property type="term" value="F:UDP-glucosyltransferase activity"/>
    <property type="evidence" value="ECO:0007669"/>
    <property type="project" value="InterPro"/>
</dbReference>
<evidence type="ECO:0000256" key="3">
    <source>
        <dbReference type="ARBA" id="ARBA00022679"/>
    </source>
</evidence>
<dbReference type="Gene3D" id="3.40.50.2000">
    <property type="entry name" value="Glycogen Phosphorylase B"/>
    <property type="match status" value="2"/>
</dbReference>
<dbReference type="FunFam" id="3.40.50.2000:FF:000056">
    <property type="entry name" value="Glycosyltransferase"/>
    <property type="match status" value="1"/>
</dbReference>
<evidence type="ECO:0000256" key="4">
    <source>
        <dbReference type="RuleBase" id="RU003718"/>
    </source>
</evidence>
<name>A0A2R4LMG0_BARVU</name>
<dbReference type="GO" id="GO:0016134">
    <property type="term" value="P:saponin metabolic process"/>
    <property type="evidence" value="ECO:0007669"/>
    <property type="project" value="UniProtKB-ARBA"/>
</dbReference>
<dbReference type="PANTHER" id="PTHR48048">
    <property type="entry name" value="GLYCOSYLTRANSFERASE"/>
    <property type="match status" value="1"/>
</dbReference>
<keyword evidence="3 4" id="KW-0808">Transferase</keyword>
<evidence type="ECO:0000256" key="5">
    <source>
        <dbReference type="RuleBase" id="RU362057"/>
    </source>
</evidence>
<dbReference type="FunFam" id="3.40.50.2000:FF:000080">
    <property type="entry name" value="Glycosyltransferase"/>
    <property type="match status" value="1"/>
</dbReference>
<dbReference type="InterPro" id="IPR050481">
    <property type="entry name" value="UDP-glycosyltransf_plant"/>
</dbReference>